<evidence type="ECO:0000256" key="2">
    <source>
        <dbReference type="ARBA" id="ARBA00023239"/>
    </source>
</evidence>
<dbReference type="Proteomes" id="UP000310158">
    <property type="component" value="Unassembled WGS sequence"/>
</dbReference>
<keyword evidence="6" id="KW-1185">Reference proteome</keyword>
<accession>A0A4S4M4G1</accession>
<evidence type="ECO:0000256" key="1">
    <source>
        <dbReference type="ARBA" id="ARBA00022729"/>
    </source>
</evidence>
<feature type="region of interest" description="Disordered" evidence="3">
    <location>
        <begin position="76"/>
        <end position="97"/>
    </location>
</feature>
<comment type="caution">
    <text evidence="5">The sequence shown here is derived from an EMBL/GenBank/DDBJ whole genome shotgun (WGS) entry which is preliminary data.</text>
</comment>
<dbReference type="GO" id="GO:0016829">
    <property type="term" value="F:lyase activity"/>
    <property type="evidence" value="ECO:0007669"/>
    <property type="project" value="UniProtKB-KW"/>
</dbReference>
<organism evidence="5 6">
    <name type="scientific">Bondarzewia mesenterica</name>
    <dbReference type="NCBI Taxonomy" id="1095465"/>
    <lineage>
        <taxon>Eukaryota</taxon>
        <taxon>Fungi</taxon>
        <taxon>Dikarya</taxon>
        <taxon>Basidiomycota</taxon>
        <taxon>Agaricomycotina</taxon>
        <taxon>Agaricomycetes</taxon>
        <taxon>Russulales</taxon>
        <taxon>Bondarzewiaceae</taxon>
        <taxon>Bondarzewia</taxon>
    </lineage>
</organism>
<evidence type="ECO:0000313" key="5">
    <source>
        <dbReference type="EMBL" id="THH20014.1"/>
    </source>
</evidence>
<dbReference type="Pfam" id="PF05426">
    <property type="entry name" value="Alginate_lyase"/>
    <property type="match status" value="1"/>
</dbReference>
<evidence type="ECO:0000256" key="3">
    <source>
        <dbReference type="SAM" id="MobiDB-lite"/>
    </source>
</evidence>
<evidence type="ECO:0000313" key="6">
    <source>
        <dbReference type="Proteomes" id="UP000310158"/>
    </source>
</evidence>
<feature type="domain" description="Alginate lyase" evidence="4">
    <location>
        <begin position="246"/>
        <end position="374"/>
    </location>
</feature>
<dbReference type="Gene3D" id="1.50.10.100">
    <property type="entry name" value="Chondroitin AC/alginate lyase"/>
    <property type="match status" value="1"/>
</dbReference>
<gene>
    <name evidence="5" type="ORF">EW146_g1275</name>
</gene>
<evidence type="ECO:0000259" key="4">
    <source>
        <dbReference type="Pfam" id="PF05426"/>
    </source>
</evidence>
<dbReference type="AlphaFoldDB" id="A0A4S4M4G1"/>
<keyword evidence="1" id="KW-0732">Signal</keyword>
<dbReference type="InterPro" id="IPR008929">
    <property type="entry name" value="Chondroitin_lyas"/>
</dbReference>
<dbReference type="InterPro" id="IPR008397">
    <property type="entry name" value="Alginate_lyase_dom"/>
</dbReference>
<sequence>MIGCASTEYVLSQGKHGVASTASARQKIISDAGSAAKGGSWTVGPTATSATWGKKSHLRMARMKLDVNRILLIPDGSFDPSEPDQYDDGGAWEGSSDDGSISGDAVFGIEVLSAVVFRNRDDTASGSLEVLLRPTSSPSPGTDAADLPPVFSSVSDVVPVIGGAPNAGAQAPAKPTNGKCMPSPTASMVLGARLLSAWTRRGQHVYRDGKVKPDVRTRRTSFEQGDPVRSLQRCRVLHFQARILAPIHAQSAASALDVFCIASATPMHPNIDCVLTRAEGKRGHITGVLNLRGLLSEGRQFCHACRGARERTPEKHTGMRSWMTSYVKWLEESPQEKKAASNMNNHGSFFVNQLAAVKMLLGDNKGASDILEHYFSH</sequence>
<keyword evidence="2" id="KW-0456">Lyase</keyword>
<dbReference type="EMBL" id="SGPL01000031">
    <property type="protein sequence ID" value="THH20014.1"/>
    <property type="molecule type" value="Genomic_DNA"/>
</dbReference>
<protein>
    <recommendedName>
        <fullName evidence="4">Alginate lyase domain-containing protein</fullName>
    </recommendedName>
</protein>
<proteinExistence type="predicted"/>
<dbReference type="OrthoDB" id="63533at2759"/>
<reference evidence="5 6" key="1">
    <citation type="submission" date="2019-02" db="EMBL/GenBank/DDBJ databases">
        <title>Genome sequencing of the rare red list fungi Bondarzewia mesenterica.</title>
        <authorList>
            <person name="Buettner E."/>
            <person name="Kellner H."/>
        </authorList>
    </citation>
    <scope>NUCLEOTIDE SEQUENCE [LARGE SCALE GENOMIC DNA]</scope>
    <source>
        <strain evidence="5 6">DSM 108281</strain>
    </source>
</reference>
<dbReference type="GO" id="GO:0042597">
    <property type="term" value="C:periplasmic space"/>
    <property type="evidence" value="ECO:0007669"/>
    <property type="project" value="InterPro"/>
</dbReference>
<name>A0A4S4M4G1_9AGAM</name>